<evidence type="ECO:0000256" key="1">
    <source>
        <dbReference type="SAM" id="SignalP"/>
    </source>
</evidence>
<sequence>MFLCILLCLLKFSVIAQSKDDDFSKRDKRSIEVKHNVKFSSPSIYKETTSDGINFLLKDELAVLNDKYKKKLLIVHLTKQFSEQLECIKHIIGRAFGLQLETSRYDRDKYVTIN</sequence>
<protein>
    <submittedName>
        <fullName evidence="3">Astacin domain-containing protein</fullName>
    </submittedName>
</protein>
<proteinExistence type="predicted"/>
<feature type="signal peptide" evidence="1">
    <location>
        <begin position="1"/>
        <end position="18"/>
    </location>
</feature>
<dbReference type="Gene3D" id="3.40.390.10">
    <property type="entry name" value="Collagenase (Catalytic Domain)"/>
    <property type="match status" value="1"/>
</dbReference>
<reference evidence="2" key="1">
    <citation type="submission" date="2014-07" db="EMBL/GenBank/DDBJ databases">
        <authorList>
            <person name="Martin A.A"/>
            <person name="De Silva N."/>
        </authorList>
    </citation>
    <scope>NUCLEOTIDE SEQUENCE</scope>
</reference>
<reference evidence="3" key="2">
    <citation type="submission" date="2015-08" db="UniProtKB">
        <authorList>
            <consortium name="WormBaseParasite"/>
        </authorList>
    </citation>
    <scope>IDENTIFICATION</scope>
</reference>
<accession>A0A0K0G5E1</accession>
<dbReference type="AlphaFoldDB" id="A0A0K0G5E1"/>
<name>A0A0K0G5E1_STRVS</name>
<dbReference type="WBParaSite" id="SVE_1995800.1">
    <property type="protein sequence ID" value="SVE_1995800.1"/>
    <property type="gene ID" value="SVE_1995800"/>
</dbReference>
<dbReference type="InterPro" id="IPR024079">
    <property type="entry name" value="MetalloPept_cat_dom_sf"/>
</dbReference>
<feature type="chain" id="PRO_5005330538" evidence="1">
    <location>
        <begin position="19"/>
        <end position="114"/>
    </location>
</feature>
<evidence type="ECO:0000313" key="2">
    <source>
        <dbReference type="Proteomes" id="UP000035680"/>
    </source>
</evidence>
<dbReference type="Proteomes" id="UP000035680">
    <property type="component" value="Unassembled WGS sequence"/>
</dbReference>
<evidence type="ECO:0000313" key="3">
    <source>
        <dbReference type="WBParaSite" id="SVE_1995800.1"/>
    </source>
</evidence>
<dbReference type="GO" id="GO:0008237">
    <property type="term" value="F:metallopeptidase activity"/>
    <property type="evidence" value="ECO:0007669"/>
    <property type="project" value="InterPro"/>
</dbReference>
<keyword evidence="2" id="KW-1185">Reference proteome</keyword>
<organism evidence="2 3">
    <name type="scientific">Strongyloides venezuelensis</name>
    <name type="common">Threadworm</name>
    <dbReference type="NCBI Taxonomy" id="75913"/>
    <lineage>
        <taxon>Eukaryota</taxon>
        <taxon>Metazoa</taxon>
        <taxon>Ecdysozoa</taxon>
        <taxon>Nematoda</taxon>
        <taxon>Chromadorea</taxon>
        <taxon>Rhabditida</taxon>
        <taxon>Tylenchina</taxon>
        <taxon>Panagrolaimomorpha</taxon>
        <taxon>Strongyloidoidea</taxon>
        <taxon>Strongyloididae</taxon>
        <taxon>Strongyloides</taxon>
    </lineage>
</organism>
<keyword evidence="1" id="KW-0732">Signal</keyword>